<proteinExistence type="predicted"/>
<feature type="non-terminal residue" evidence="1">
    <location>
        <position position="37"/>
    </location>
</feature>
<dbReference type="AlphaFoldDB" id="A0A3B1CQC8"/>
<protein>
    <submittedName>
        <fullName evidence="1">Uncharacterized protein</fullName>
    </submittedName>
</protein>
<gene>
    <name evidence="1" type="ORF">MNBD_NITROSPIRAE02-795</name>
</gene>
<name>A0A3B1CQC8_9ZZZZ</name>
<evidence type="ECO:0000313" key="1">
    <source>
        <dbReference type="EMBL" id="VAX28681.1"/>
    </source>
</evidence>
<reference evidence="1" key="1">
    <citation type="submission" date="2018-06" db="EMBL/GenBank/DDBJ databases">
        <authorList>
            <person name="Zhirakovskaya E."/>
        </authorList>
    </citation>
    <scope>NUCLEOTIDE SEQUENCE</scope>
</reference>
<accession>A0A3B1CQC8</accession>
<dbReference type="EMBL" id="UOGH01000094">
    <property type="protein sequence ID" value="VAX28681.1"/>
    <property type="molecule type" value="Genomic_DNA"/>
</dbReference>
<sequence>MEFTDNGTCFVCGKENPSGLRLDFSISDGHASATYLP</sequence>
<organism evidence="1">
    <name type="scientific">hydrothermal vent metagenome</name>
    <dbReference type="NCBI Taxonomy" id="652676"/>
    <lineage>
        <taxon>unclassified sequences</taxon>
        <taxon>metagenomes</taxon>
        <taxon>ecological metagenomes</taxon>
    </lineage>
</organism>